<dbReference type="EMBL" id="JAAAID010004205">
    <property type="protein sequence ID" value="KAF9993897.1"/>
    <property type="molecule type" value="Genomic_DNA"/>
</dbReference>
<evidence type="ECO:0000256" key="1">
    <source>
        <dbReference type="SAM" id="MobiDB-lite"/>
    </source>
</evidence>
<feature type="compositionally biased region" description="Low complexity" evidence="1">
    <location>
        <begin position="59"/>
        <end position="71"/>
    </location>
</feature>
<feature type="region of interest" description="Disordered" evidence="1">
    <location>
        <begin position="1"/>
        <end position="120"/>
    </location>
</feature>
<name>A0A9P6MDS0_9FUNG</name>
<evidence type="ECO:0000313" key="3">
    <source>
        <dbReference type="Proteomes" id="UP000703661"/>
    </source>
</evidence>
<dbReference type="Proteomes" id="UP000703661">
    <property type="component" value="Unassembled WGS sequence"/>
</dbReference>
<feature type="compositionally biased region" description="Low complexity" evidence="1">
    <location>
        <begin position="24"/>
        <end position="35"/>
    </location>
</feature>
<evidence type="ECO:0000313" key="2">
    <source>
        <dbReference type="EMBL" id="KAF9993897.1"/>
    </source>
</evidence>
<gene>
    <name evidence="2" type="ORF">BGZ80_007998</name>
</gene>
<feature type="compositionally biased region" description="Basic and acidic residues" evidence="1">
    <location>
        <begin position="99"/>
        <end position="116"/>
    </location>
</feature>
<protein>
    <submittedName>
        <fullName evidence="2">Uncharacterized protein</fullName>
    </submittedName>
</protein>
<feature type="non-terminal residue" evidence="2">
    <location>
        <position position="153"/>
    </location>
</feature>
<comment type="caution">
    <text evidence="2">The sequence shown here is derived from an EMBL/GenBank/DDBJ whole genome shotgun (WGS) entry which is preliminary data.</text>
</comment>
<reference evidence="2" key="1">
    <citation type="journal article" date="2020" name="Fungal Divers.">
        <title>Resolving the Mortierellaceae phylogeny through synthesis of multi-gene phylogenetics and phylogenomics.</title>
        <authorList>
            <person name="Vandepol N."/>
            <person name="Liber J."/>
            <person name="Desiro A."/>
            <person name="Na H."/>
            <person name="Kennedy M."/>
            <person name="Barry K."/>
            <person name="Grigoriev I.V."/>
            <person name="Miller A.N."/>
            <person name="O'Donnell K."/>
            <person name="Stajich J.E."/>
            <person name="Bonito G."/>
        </authorList>
    </citation>
    <scope>NUCLEOTIDE SEQUENCE</scope>
    <source>
        <strain evidence="2">NRRL 2769</strain>
    </source>
</reference>
<organism evidence="2 3">
    <name type="scientific">Entomortierella chlamydospora</name>
    <dbReference type="NCBI Taxonomy" id="101097"/>
    <lineage>
        <taxon>Eukaryota</taxon>
        <taxon>Fungi</taxon>
        <taxon>Fungi incertae sedis</taxon>
        <taxon>Mucoromycota</taxon>
        <taxon>Mortierellomycotina</taxon>
        <taxon>Mortierellomycetes</taxon>
        <taxon>Mortierellales</taxon>
        <taxon>Mortierellaceae</taxon>
        <taxon>Entomortierella</taxon>
    </lineage>
</organism>
<accession>A0A9P6MDS0</accession>
<dbReference type="AlphaFoldDB" id="A0A9P6MDS0"/>
<feature type="non-terminal residue" evidence="2">
    <location>
        <position position="1"/>
    </location>
</feature>
<sequence length="153" mass="16034">SSDLLANDDGQDEQQNSADAFQDPLSSSSSSSPLPVASFSRRAATVSAGSSPMPGLPGRRTSSSTSSTRSSILSKDSIFSAPTSTRRGSSTSESAAGPGRERSASNASKETEEPTPKDVTLMAQGTQAYSLLKRIQEHPIELADIIRMLVTKK</sequence>
<keyword evidence="3" id="KW-1185">Reference proteome</keyword>
<proteinExistence type="predicted"/>
<feature type="compositionally biased region" description="Low complexity" evidence="1">
    <location>
        <begin position="80"/>
        <end position="97"/>
    </location>
</feature>